<proteinExistence type="predicted"/>
<accession>A0ACA9P7F7</accession>
<comment type="caution">
    <text evidence="1">The sequence shown here is derived from an EMBL/GenBank/DDBJ whole genome shotgun (WGS) entry which is preliminary data.</text>
</comment>
<evidence type="ECO:0000313" key="1">
    <source>
        <dbReference type="EMBL" id="CAG8693514.1"/>
    </source>
</evidence>
<sequence>MMNLQGPVSRTTPGGGSASLEALVRAIEHQHLDLLESLEPLTSQSPKHIFFVTAAPPDDSQRPLWNKSNKFDDFGWSHCEEWLKQADDSKKSIALTMIYSRLPPHPRYLSLHASLNPVPIEPIPPSGPVRISLSLPIWSIMRPGGHQSGQSGPTPAPATATPSPNIVASPAPIASSPNATRKRKAPDEPQLSPRRVKFPPGTVGGSGNANTPSSSSVSSVPPRPTSVSGVRVVPEPKPENTPSHPANRNISQQPASVSLGERNNQATSQSQYPTQSIPSNPPGTNTNLPPVGRPPSTQPSSSQTVQQNSYPQDQSTSIAALGGAQGKYDLMGLLPEHIAQIQKFASSPLEQKRENLMKLQRMQQDLDMAGTKFQAENRLAEAKNEFLKRDKIREWIKRLNSAGPAVQGILTDSNIGTTNPEATNNIGGGPAPSGPTMAINPQVPSAPGNPDRTAAPITNIPPTQSIDQNTSIISAPTSTSTAPISQTGTGPVGTQLVWKGVLSVTNQEGNRVMPEILVSMFPLKSSTNQYVLIGGYLSTQSKFGFSQVSLSTWPNQLYMQPIRHQTPSHELVTWLQENKPEGVYCVKVLQLDIWSGGIQQLQQVQRFNTLRNAVINNKL</sequence>
<organism evidence="1 2">
    <name type="scientific">Acaulospora colombiana</name>
    <dbReference type="NCBI Taxonomy" id="27376"/>
    <lineage>
        <taxon>Eukaryota</taxon>
        <taxon>Fungi</taxon>
        <taxon>Fungi incertae sedis</taxon>
        <taxon>Mucoromycota</taxon>
        <taxon>Glomeromycotina</taxon>
        <taxon>Glomeromycetes</taxon>
        <taxon>Diversisporales</taxon>
        <taxon>Acaulosporaceae</taxon>
        <taxon>Acaulospora</taxon>
    </lineage>
</organism>
<reference evidence="1" key="1">
    <citation type="submission" date="2021-06" db="EMBL/GenBank/DDBJ databases">
        <authorList>
            <person name="Kallberg Y."/>
            <person name="Tangrot J."/>
            <person name="Rosling A."/>
        </authorList>
    </citation>
    <scope>NUCLEOTIDE SEQUENCE</scope>
    <source>
        <strain evidence="1">CL356</strain>
    </source>
</reference>
<evidence type="ECO:0000313" key="2">
    <source>
        <dbReference type="Proteomes" id="UP000789525"/>
    </source>
</evidence>
<feature type="non-terminal residue" evidence="1">
    <location>
        <position position="619"/>
    </location>
</feature>
<gene>
    <name evidence="1" type="ORF">ACOLOM_LOCUS9935</name>
</gene>
<protein>
    <submittedName>
        <fullName evidence="1">5976_t:CDS:1</fullName>
    </submittedName>
</protein>
<keyword evidence="2" id="KW-1185">Reference proteome</keyword>
<dbReference type="EMBL" id="CAJVPT010030174">
    <property type="protein sequence ID" value="CAG8693514.1"/>
    <property type="molecule type" value="Genomic_DNA"/>
</dbReference>
<dbReference type="Proteomes" id="UP000789525">
    <property type="component" value="Unassembled WGS sequence"/>
</dbReference>
<name>A0ACA9P7F7_9GLOM</name>